<sequence length="211" mass="23305">MARNGAVTRERLIDAAEKVFAAQGIEQANLRDVNRAAGQSNNSALHYHFGSREALLKEVLKRHRAETDAQRRELVAGLSGTVPSIADLLVVSIWPLAFQLESSSGRSFLRIALHIRHRSEVRTHHIFNPDSSDDLRWAYAQLQSRLRHLPESLRDERLGVWIDMAVAALAGRAECIDHGVELALDNNAFMNNLIDMGVAALTAPSSLVASD</sequence>
<evidence type="ECO:0000313" key="6">
    <source>
        <dbReference type="EMBL" id="NKY54287.1"/>
    </source>
</evidence>
<dbReference type="GO" id="GO:0003700">
    <property type="term" value="F:DNA-binding transcription factor activity"/>
    <property type="evidence" value="ECO:0007669"/>
    <property type="project" value="TreeGrafter"/>
</dbReference>
<dbReference type="EMBL" id="JAAXOP010000027">
    <property type="protein sequence ID" value="NKY54287.1"/>
    <property type="molecule type" value="Genomic_DNA"/>
</dbReference>
<keyword evidence="7" id="KW-1185">Reference proteome</keyword>
<name>A0A846Y616_9NOCA</name>
<dbReference type="PANTHER" id="PTHR30055:SF234">
    <property type="entry name" value="HTH-TYPE TRANSCRIPTIONAL REGULATOR BETI"/>
    <property type="match status" value="1"/>
</dbReference>
<dbReference type="InterPro" id="IPR009057">
    <property type="entry name" value="Homeodomain-like_sf"/>
</dbReference>
<organism evidence="6 7">
    <name type="scientific">Nocardia vermiculata</name>
    <dbReference type="NCBI Taxonomy" id="257274"/>
    <lineage>
        <taxon>Bacteria</taxon>
        <taxon>Bacillati</taxon>
        <taxon>Actinomycetota</taxon>
        <taxon>Actinomycetes</taxon>
        <taxon>Mycobacteriales</taxon>
        <taxon>Nocardiaceae</taxon>
        <taxon>Nocardia</taxon>
    </lineage>
</organism>
<evidence type="ECO:0000256" key="1">
    <source>
        <dbReference type="ARBA" id="ARBA00023015"/>
    </source>
</evidence>
<dbReference type="SUPFAM" id="SSF46689">
    <property type="entry name" value="Homeodomain-like"/>
    <property type="match status" value="1"/>
</dbReference>
<evidence type="ECO:0000259" key="5">
    <source>
        <dbReference type="PROSITE" id="PS50977"/>
    </source>
</evidence>
<evidence type="ECO:0000313" key="7">
    <source>
        <dbReference type="Proteomes" id="UP000565711"/>
    </source>
</evidence>
<dbReference type="Proteomes" id="UP000565711">
    <property type="component" value="Unassembled WGS sequence"/>
</dbReference>
<dbReference type="Pfam" id="PF00440">
    <property type="entry name" value="TetR_N"/>
    <property type="match status" value="1"/>
</dbReference>
<dbReference type="Gene3D" id="1.10.357.10">
    <property type="entry name" value="Tetracycline Repressor, domain 2"/>
    <property type="match status" value="1"/>
</dbReference>
<dbReference type="GO" id="GO:0000976">
    <property type="term" value="F:transcription cis-regulatory region binding"/>
    <property type="evidence" value="ECO:0007669"/>
    <property type="project" value="TreeGrafter"/>
</dbReference>
<evidence type="ECO:0000256" key="3">
    <source>
        <dbReference type="ARBA" id="ARBA00023163"/>
    </source>
</evidence>
<dbReference type="PROSITE" id="PS50977">
    <property type="entry name" value="HTH_TETR_2"/>
    <property type="match status" value="1"/>
</dbReference>
<dbReference type="PANTHER" id="PTHR30055">
    <property type="entry name" value="HTH-TYPE TRANSCRIPTIONAL REGULATOR RUTR"/>
    <property type="match status" value="1"/>
</dbReference>
<evidence type="ECO:0000256" key="2">
    <source>
        <dbReference type="ARBA" id="ARBA00023125"/>
    </source>
</evidence>
<dbReference type="RefSeq" id="WP_067879970.1">
    <property type="nucleotide sequence ID" value="NZ_JAAXOP010000027.1"/>
</dbReference>
<keyword evidence="2 4" id="KW-0238">DNA-binding</keyword>
<feature type="domain" description="HTH tetR-type" evidence="5">
    <location>
        <begin position="6"/>
        <end position="67"/>
    </location>
</feature>
<proteinExistence type="predicted"/>
<comment type="caution">
    <text evidence="6">The sequence shown here is derived from an EMBL/GenBank/DDBJ whole genome shotgun (WGS) entry which is preliminary data.</text>
</comment>
<dbReference type="AlphaFoldDB" id="A0A846Y616"/>
<keyword evidence="1" id="KW-0805">Transcription regulation</keyword>
<dbReference type="InterPro" id="IPR050109">
    <property type="entry name" value="HTH-type_TetR-like_transc_reg"/>
</dbReference>
<reference evidence="6 7" key="1">
    <citation type="submission" date="2020-04" db="EMBL/GenBank/DDBJ databases">
        <title>MicrobeNet Type strains.</title>
        <authorList>
            <person name="Nicholson A.C."/>
        </authorList>
    </citation>
    <scope>NUCLEOTIDE SEQUENCE [LARGE SCALE GENOMIC DNA]</scope>
    <source>
        <strain evidence="6 7">JCM 12354</strain>
    </source>
</reference>
<gene>
    <name evidence="6" type="ORF">HGA08_29290</name>
</gene>
<dbReference type="InterPro" id="IPR001647">
    <property type="entry name" value="HTH_TetR"/>
</dbReference>
<comment type="caution">
    <text evidence="4">Lacks conserved residue(s) required for the propagation of feature annotation.</text>
</comment>
<evidence type="ECO:0000256" key="4">
    <source>
        <dbReference type="PROSITE-ProRule" id="PRU00335"/>
    </source>
</evidence>
<accession>A0A846Y616</accession>
<protein>
    <submittedName>
        <fullName evidence="6">Helix-turn-helix transcriptional regulator</fullName>
    </submittedName>
</protein>
<keyword evidence="3" id="KW-0804">Transcription</keyword>